<accession>A0A1J3EC75</accession>
<reference evidence="1" key="1">
    <citation type="submission" date="2016-07" db="EMBL/GenBank/DDBJ databases">
        <title>De novo transcriptome assembly of four accessions of the metal hyperaccumulator plant Noccaea caerulescens.</title>
        <authorList>
            <person name="Blande D."/>
            <person name="Halimaa P."/>
            <person name="Tervahauta A.I."/>
            <person name="Aarts M.G."/>
            <person name="Karenlampi S.O."/>
        </authorList>
    </citation>
    <scope>NUCLEOTIDE SEQUENCE</scope>
</reference>
<evidence type="ECO:0000313" key="1">
    <source>
        <dbReference type="EMBL" id="JAU27765.1"/>
    </source>
</evidence>
<organism evidence="1">
    <name type="scientific">Noccaea caerulescens</name>
    <name type="common">Alpine penny-cress</name>
    <name type="synonym">Thlaspi caerulescens</name>
    <dbReference type="NCBI Taxonomy" id="107243"/>
    <lineage>
        <taxon>Eukaryota</taxon>
        <taxon>Viridiplantae</taxon>
        <taxon>Streptophyta</taxon>
        <taxon>Embryophyta</taxon>
        <taxon>Tracheophyta</taxon>
        <taxon>Spermatophyta</taxon>
        <taxon>Magnoliopsida</taxon>
        <taxon>eudicotyledons</taxon>
        <taxon>Gunneridae</taxon>
        <taxon>Pentapetalae</taxon>
        <taxon>rosids</taxon>
        <taxon>malvids</taxon>
        <taxon>Brassicales</taxon>
        <taxon>Brassicaceae</taxon>
        <taxon>Coluteocarpeae</taxon>
        <taxon>Noccaea</taxon>
    </lineage>
</organism>
<name>A0A1J3EC75_NOCCA</name>
<dbReference type="EMBL" id="GEVK01001991">
    <property type="protein sequence ID" value="JAU50841.1"/>
    <property type="molecule type" value="Transcribed_RNA"/>
</dbReference>
<dbReference type="AlphaFoldDB" id="A0A1J3EC75"/>
<sequence length="86" mass="9563">MPSVETISCFGSLRCSLRAGPICFRSPGDNGLYAHIAQQAPRFILKAGVLDHSGHKPVRYMYFLALDVETESCCKKRTCTDQFTYG</sequence>
<evidence type="ECO:0000313" key="2">
    <source>
        <dbReference type="EMBL" id="JAU50841.1"/>
    </source>
</evidence>
<dbReference type="EMBL" id="GEVI01004555">
    <property type="protein sequence ID" value="JAU27765.1"/>
    <property type="molecule type" value="Transcribed_RNA"/>
</dbReference>
<protein>
    <submittedName>
        <fullName evidence="1">Uncharacterized protein</fullName>
    </submittedName>
</protein>
<proteinExistence type="predicted"/>
<gene>
    <name evidence="1" type="ORF">GA_TR19884_c2_g1_i1_g.65900</name>
    <name evidence="2" type="ORF">LC_TR19713_c1_g1_i1_g.65829</name>
</gene>